<dbReference type="Proteomes" id="UP000027135">
    <property type="component" value="Unassembled WGS sequence"/>
</dbReference>
<sequence length="49" mass="5560">MPSVIMKTDRYFDEVYSLFRISIPIIILAINVTALNIMCRGIGMLKLNA</sequence>
<accession>A0A067R472</accession>
<organism evidence="2 3">
    <name type="scientific">Zootermopsis nevadensis</name>
    <name type="common">Dampwood termite</name>
    <dbReference type="NCBI Taxonomy" id="136037"/>
    <lineage>
        <taxon>Eukaryota</taxon>
        <taxon>Metazoa</taxon>
        <taxon>Ecdysozoa</taxon>
        <taxon>Arthropoda</taxon>
        <taxon>Hexapoda</taxon>
        <taxon>Insecta</taxon>
        <taxon>Pterygota</taxon>
        <taxon>Neoptera</taxon>
        <taxon>Polyneoptera</taxon>
        <taxon>Dictyoptera</taxon>
        <taxon>Blattodea</taxon>
        <taxon>Blattoidea</taxon>
        <taxon>Termitoidae</taxon>
        <taxon>Termopsidae</taxon>
        <taxon>Zootermopsis</taxon>
    </lineage>
</organism>
<dbReference type="EMBL" id="KK852715">
    <property type="protein sequence ID" value="KDR17873.1"/>
    <property type="molecule type" value="Genomic_DNA"/>
</dbReference>
<name>A0A067R472_ZOONE</name>
<proteinExistence type="predicted"/>
<gene>
    <name evidence="2" type="ORF">L798_08064</name>
</gene>
<keyword evidence="1" id="KW-0812">Transmembrane</keyword>
<evidence type="ECO:0000256" key="1">
    <source>
        <dbReference type="SAM" id="Phobius"/>
    </source>
</evidence>
<dbReference type="AlphaFoldDB" id="A0A067R472"/>
<feature type="transmembrane region" description="Helical" evidence="1">
    <location>
        <begin position="15"/>
        <end position="37"/>
    </location>
</feature>
<keyword evidence="3" id="KW-1185">Reference proteome</keyword>
<keyword evidence="1" id="KW-0472">Membrane</keyword>
<protein>
    <submittedName>
        <fullName evidence="2">Uncharacterized protein</fullName>
    </submittedName>
</protein>
<evidence type="ECO:0000313" key="2">
    <source>
        <dbReference type="EMBL" id="KDR17873.1"/>
    </source>
</evidence>
<evidence type="ECO:0000313" key="3">
    <source>
        <dbReference type="Proteomes" id="UP000027135"/>
    </source>
</evidence>
<keyword evidence="1" id="KW-1133">Transmembrane helix</keyword>
<reference evidence="2 3" key="1">
    <citation type="journal article" date="2014" name="Nat. Commun.">
        <title>Molecular traces of alternative social organization in a termite genome.</title>
        <authorList>
            <person name="Terrapon N."/>
            <person name="Li C."/>
            <person name="Robertson H.M."/>
            <person name="Ji L."/>
            <person name="Meng X."/>
            <person name="Booth W."/>
            <person name="Chen Z."/>
            <person name="Childers C.P."/>
            <person name="Glastad K.M."/>
            <person name="Gokhale K."/>
            <person name="Gowin J."/>
            <person name="Gronenberg W."/>
            <person name="Hermansen R.A."/>
            <person name="Hu H."/>
            <person name="Hunt B.G."/>
            <person name="Huylmans A.K."/>
            <person name="Khalil S.M."/>
            <person name="Mitchell R.D."/>
            <person name="Munoz-Torres M.C."/>
            <person name="Mustard J.A."/>
            <person name="Pan H."/>
            <person name="Reese J.T."/>
            <person name="Scharf M.E."/>
            <person name="Sun F."/>
            <person name="Vogel H."/>
            <person name="Xiao J."/>
            <person name="Yang W."/>
            <person name="Yang Z."/>
            <person name="Yang Z."/>
            <person name="Zhou J."/>
            <person name="Zhu J."/>
            <person name="Brent C.S."/>
            <person name="Elsik C.G."/>
            <person name="Goodisman M.A."/>
            <person name="Liberles D.A."/>
            <person name="Roe R.M."/>
            <person name="Vargo E.L."/>
            <person name="Vilcinskas A."/>
            <person name="Wang J."/>
            <person name="Bornberg-Bauer E."/>
            <person name="Korb J."/>
            <person name="Zhang G."/>
            <person name="Liebig J."/>
        </authorList>
    </citation>
    <scope>NUCLEOTIDE SEQUENCE [LARGE SCALE GENOMIC DNA]</scope>
    <source>
        <tissue evidence="2">Whole organism</tissue>
    </source>
</reference>
<dbReference type="InParanoid" id="A0A067R472"/>